<dbReference type="GO" id="GO:0031177">
    <property type="term" value="F:phosphopantetheine binding"/>
    <property type="evidence" value="ECO:0007669"/>
    <property type="project" value="TreeGrafter"/>
</dbReference>
<dbReference type="PROSITE" id="PS50075">
    <property type="entry name" value="CARRIER"/>
    <property type="match status" value="1"/>
</dbReference>
<proteinExistence type="predicted"/>
<dbReference type="Gene3D" id="1.10.1200.10">
    <property type="entry name" value="ACP-like"/>
    <property type="match status" value="1"/>
</dbReference>
<sequence>MRDLSEVEAISTFPTSIGQKRCWFMEQIHPGNRGLNLAVRWELRGPATSEMVQSAFDRIISRHEILRTRFVELDGEPVQEVVDHVDFKLDLVDVRTLDQKSCADRINAIAIEHAEQPFDLGTACLLRVVMIRKSMDRAELLIAVHNAVFDGYSIGVLGHELGQILDATIRGVEPELPELCLQYGDYAQWLQDYENSGALVEEETYWTETLRGAPYFELPADRPRTAGEVKTAACIRALPADFEDRLAVAAKSLGTSVFALGTAAFSAALGLYSGTRDLSFAVQVAGRMDVDLEPLIGIFTNPLVLRFDVDETATLGRHAEATRDIVNGALAHQMLPFDKLVQVINPVRDPLRIPLVSIMFNLQKAFLKEGSYGDIELVSVPSHSPATLYDLSVNIVGRNAGWRLMIDYNSNLFDAASIEVFSNLLVDVFARITDAPDTRLSDIPTRGAAVLLSSDHRVLEPEPVASVATKSAVAFDGYEDLRALWAELLVLPPDQITADGNFFDLGGHSVLALRMLARVDQIFGTRPSLYAFLNTPTLRGLGELLQPEKKATQSKRTKPLAPSGIWDLIELRAGSDLAPVLLTVNQPFMYHALAREMGVDCTVANLGVPDKAALSKLRESGFDPSIAAATQMVLDRYGDRPLLLCGLCVDGRVALRLAQTLQAGGSQVASVAMIDTWAPGAVKAFSGMALMRDRWRIRLRRLRYYLGLRARGDIMWRDVFSQNSFVAGVLRKLGLLAKRGEIEMLVDATVDCLVSQTRRYSFKPYDGEVALFVTSSQGLVPRDGVLGWSGKLPRDVAVYPVNGWHGDALTRSGFDRVFGVLEEKVKRLSAQRSR</sequence>
<evidence type="ECO:0000256" key="3">
    <source>
        <dbReference type="ARBA" id="ARBA00022553"/>
    </source>
</evidence>
<dbReference type="PROSITE" id="PS00012">
    <property type="entry name" value="PHOSPHOPANTETHEINE"/>
    <property type="match status" value="1"/>
</dbReference>
<dbReference type="Proteomes" id="UP000027746">
    <property type="component" value="Unassembled WGS sequence"/>
</dbReference>
<organism evidence="5 6">
    <name type="scientific">Pseudosulfitobacter pseudonitzschiae</name>
    <dbReference type="NCBI Taxonomy" id="1402135"/>
    <lineage>
        <taxon>Bacteria</taxon>
        <taxon>Pseudomonadati</taxon>
        <taxon>Pseudomonadota</taxon>
        <taxon>Alphaproteobacteria</taxon>
        <taxon>Rhodobacterales</taxon>
        <taxon>Roseobacteraceae</taxon>
        <taxon>Pseudosulfitobacter</taxon>
    </lineage>
</organism>
<evidence type="ECO:0000313" key="5">
    <source>
        <dbReference type="EMBL" id="KEJ95564.1"/>
    </source>
</evidence>
<dbReference type="Gene3D" id="3.30.559.10">
    <property type="entry name" value="Chloramphenicol acetyltransferase-like domain"/>
    <property type="match status" value="1"/>
</dbReference>
<dbReference type="InterPro" id="IPR029058">
    <property type="entry name" value="AB_hydrolase_fold"/>
</dbReference>
<dbReference type="Gene3D" id="3.30.559.30">
    <property type="entry name" value="Nonribosomal peptide synthetase, condensation domain"/>
    <property type="match status" value="1"/>
</dbReference>
<dbReference type="InterPro" id="IPR036736">
    <property type="entry name" value="ACP-like_sf"/>
</dbReference>
<keyword evidence="3" id="KW-0597">Phosphoprotein</keyword>
<evidence type="ECO:0000256" key="2">
    <source>
        <dbReference type="ARBA" id="ARBA00022450"/>
    </source>
</evidence>
<accession>A0A073J0T4</accession>
<comment type="caution">
    <text evidence="5">The sequence shown here is derived from an EMBL/GenBank/DDBJ whole genome shotgun (WGS) entry which is preliminary data.</text>
</comment>
<keyword evidence="2" id="KW-0596">Phosphopantetheine</keyword>
<dbReference type="SUPFAM" id="SSF47336">
    <property type="entry name" value="ACP-like"/>
    <property type="match status" value="1"/>
</dbReference>
<feature type="domain" description="Carrier" evidence="4">
    <location>
        <begin position="472"/>
        <end position="549"/>
    </location>
</feature>
<dbReference type="SUPFAM" id="SSF52777">
    <property type="entry name" value="CoA-dependent acyltransferases"/>
    <property type="match status" value="2"/>
</dbReference>
<dbReference type="GO" id="GO:0043041">
    <property type="term" value="P:amino acid activation for nonribosomal peptide biosynthetic process"/>
    <property type="evidence" value="ECO:0007669"/>
    <property type="project" value="TreeGrafter"/>
</dbReference>
<evidence type="ECO:0000256" key="1">
    <source>
        <dbReference type="ARBA" id="ARBA00001957"/>
    </source>
</evidence>
<dbReference type="Pfam" id="PF00975">
    <property type="entry name" value="Thioesterase"/>
    <property type="match status" value="1"/>
</dbReference>
<dbReference type="PANTHER" id="PTHR45527:SF1">
    <property type="entry name" value="FATTY ACID SYNTHASE"/>
    <property type="match status" value="1"/>
</dbReference>
<dbReference type="OrthoDB" id="9778690at2"/>
<dbReference type="GO" id="GO:0005829">
    <property type="term" value="C:cytosol"/>
    <property type="evidence" value="ECO:0007669"/>
    <property type="project" value="TreeGrafter"/>
</dbReference>
<protein>
    <recommendedName>
        <fullName evidence="4">Carrier domain-containing protein</fullName>
    </recommendedName>
</protein>
<dbReference type="Pfam" id="PF00668">
    <property type="entry name" value="Condensation"/>
    <property type="match status" value="1"/>
</dbReference>
<gene>
    <name evidence="5" type="ORF">SUH3_21505</name>
</gene>
<dbReference type="InterPro" id="IPR001242">
    <property type="entry name" value="Condensation_dom"/>
</dbReference>
<keyword evidence="6" id="KW-1185">Reference proteome</keyword>
<evidence type="ECO:0000259" key="4">
    <source>
        <dbReference type="PROSITE" id="PS50075"/>
    </source>
</evidence>
<dbReference type="CDD" id="cd19531">
    <property type="entry name" value="LCL_NRPS-like"/>
    <property type="match status" value="1"/>
</dbReference>
<dbReference type="EMBL" id="JAMD01000006">
    <property type="protein sequence ID" value="KEJ95564.1"/>
    <property type="molecule type" value="Genomic_DNA"/>
</dbReference>
<dbReference type="InterPro" id="IPR006162">
    <property type="entry name" value="Ppantetheine_attach_site"/>
</dbReference>
<dbReference type="InterPro" id="IPR001031">
    <property type="entry name" value="Thioesterase"/>
</dbReference>
<reference evidence="5 6" key="1">
    <citation type="submission" date="2014-01" db="EMBL/GenBank/DDBJ databases">
        <title>Sulfitobacter sp. H3 (MCCC 1A00686) Genome Sequencing.</title>
        <authorList>
            <person name="Lai Q."/>
            <person name="Hong Z."/>
        </authorList>
    </citation>
    <scope>NUCLEOTIDE SEQUENCE [LARGE SCALE GENOMIC DNA]</scope>
    <source>
        <strain evidence="5 6">H3</strain>
    </source>
</reference>
<dbReference type="Gene3D" id="3.40.50.1820">
    <property type="entry name" value="alpha/beta hydrolase"/>
    <property type="match status" value="1"/>
</dbReference>
<dbReference type="RefSeq" id="WP_037926897.1">
    <property type="nucleotide sequence ID" value="NZ_FQVP01000002.1"/>
</dbReference>
<dbReference type="GO" id="GO:0009366">
    <property type="term" value="C:enterobactin synthetase complex"/>
    <property type="evidence" value="ECO:0007669"/>
    <property type="project" value="TreeGrafter"/>
</dbReference>
<dbReference type="AlphaFoldDB" id="A0A073J0T4"/>
<dbReference type="GO" id="GO:0047527">
    <property type="term" value="F:2,3-dihydroxybenzoate-serine ligase activity"/>
    <property type="evidence" value="ECO:0007669"/>
    <property type="project" value="TreeGrafter"/>
</dbReference>
<dbReference type="SUPFAM" id="SSF53474">
    <property type="entry name" value="alpha/beta-Hydrolases"/>
    <property type="match status" value="1"/>
</dbReference>
<name>A0A073J0T4_9RHOB</name>
<comment type="cofactor">
    <cofactor evidence="1">
        <name>pantetheine 4'-phosphate</name>
        <dbReference type="ChEBI" id="CHEBI:47942"/>
    </cofactor>
</comment>
<evidence type="ECO:0000313" key="6">
    <source>
        <dbReference type="Proteomes" id="UP000027746"/>
    </source>
</evidence>
<dbReference type="InterPro" id="IPR023213">
    <property type="entry name" value="CAT-like_dom_sf"/>
</dbReference>
<dbReference type="PANTHER" id="PTHR45527">
    <property type="entry name" value="NONRIBOSOMAL PEPTIDE SYNTHETASE"/>
    <property type="match status" value="1"/>
</dbReference>
<dbReference type="InterPro" id="IPR009081">
    <property type="entry name" value="PP-bd_ACP"/>
</dbReference>
<dbReference type="GO" id="GO:0009239">
    <property type="term" value="P:enterobactin biosynthetic process"/>
    <property type="evidence" value="ECO:0007669"/>
    <property type="project" value="TreeGrafter"/>
</dbReference>
<dbReference type="Pfam" id="PF00550">
    <property type="entry name" value="PP-binding"/>
    <property type="match status" value="1"/>
</dbReference>